<feature type="transmembrane region" description="Helical" evidence="7">
    <location>
        <begin position="298"/>
        <end position="331"/>
    </location>
</feature>
<comment type="subcellular location">
    <subcellularLocation>
        <location evidence="1">Membrane</location>
        <topology evidence="1">Multi-pass membrane protein</topology>
    </subcellularLocation>
</comment>
<evidence type="ECO:0000313" key="9">
    <source>
        <dbReference type="Proteomes" id="UP000274822"/>
    </source>
</evidence>
<dbReference type="Proteomes" id="UP000274822">
    <property type="component" value="Unassembled WGS sequence"/>
</dbReference>
<feature type="transmembrane region" description="Helical" evidence="7">
    <location>
        <begin position="259"/>
        <end position="277"/>
    </location>
</feature>
<evidence type="ECO:0000256" key="1">
    <source>
        <dbReference type="ARBA" id="ARBA00004141"/>
    </source>
</evidence>
<comment type="similarity">
    <text evidence="2">Belongs to the oligopeptide OPT transporter family.</text>
</comment>
<feature type="transmembrane region" description="Helical" evidence="7">
    <location>
        <begin position="146"/>
        <end position="165"/>
    </location>
</feature>
<feature type="transmembrane region" description="Helical" evidence="7">
    <location>
        <begin position="383"/>
        <end position="401"/>
    </location>
</feature>
<organism evidence="8 9">
    <name type="scientific">Jimgerdemannia flammicorona</name>
    <dbReference type="NCBI Taxonomy" id="994334"/>
    <lineage>
        <taxon>Eukaryota</taxon>
        <taxon>Fungi</taxon>
        <taxon>Fungi incertae sedis</taxon>
        <taxon>Mucoromycota</taxon>
        <taxon>Mucoromycotina</taxon>
        <taxon>Endogonomycetes</taxon>
        <taxon>Endogonales</taxon>
        <taxon>Endogonaceae</taxon>
        <taxon>Jimgerdemannia</taxon>
    </lineage>
</organism>
<keyword evidence="6 7" id="KW-0472">Membrane</keyword>
<evidence type="ECO:0000256" key="4">
    <source>
        <dbReference type="ARBA" id="ARBA00022692"/>
    </source>
</evidence>
<evidence type="ECO:0000256" key="2">
    <source>
        <dbReference type="ARBA" id="ARBA00008807"/>
    </source>
</evidence>
<keyword evidence="9" id="KW-1185">Reference proteome</keyword>
<dbReference type="InterPro" id="IPR045035">
    <property type="entry name" value="YSL-like"/>
</dbReference>
<protein>
    <submittedName>
        <fullName evidence="8">OPT oligopeptide transporter protein-domain-containing protein</fullName>
    </submittedName>
</protein>
<dbReference type="PANTHER" id="PTHR31645">
    <property type="entry name" value="OLIGOPEPTIDE TRANSPORTER YGL114W-RELATED"/>
    <property type="match status" value="1"/>
</dbReference>
<keyword evidence="5 7" id="KW-1133">Transmembrane helix</keyword>
<evidence type="ECO:0000256" key="7">
    <source>
        <dbReference type="SAM" id="Phobius"/>
    </source>
</evidence>
<feature type="transmembrane region" description="Helical" evidence="7">
    <location>
        <begin position="408"/>
        <end position="427"/>
    </location>
</feature>
<gene>
    <name evidence="8" type="ORF">BC938DRAFT_479606</name>
</gene>
<dbReference type="AlphaFoldDB" id="A0A433QKI0"/>
<dbReference type="Pfam" id="PF03169">
    <property type="entry name" value="OPT"/>
    <property type="match status" value="1"/>
</dbReference>
<dbReference type="GO" id="GO:0000329">
    <property type="term" value="C:fungal-type vacuole membrane"/>
    <property type="evidence" value="ECO:0007669"/>
    <property type="project" value="TreeGrafter"/>
</dbReference>
<reference evidence="8 9" key="1">
    <citation type="journal article" date="2018" name="New Phytol.">
        <title>Phylogenomics of Endogonaceae and evolution of mycorrhizas within Mucoromycota.</title>
        <authorList>
            <person name="Chang Y."/>
            <person name="Desiro A."/>
            <person name="Na H."/>
            <person name="Sandor L."/>
            <person name="Lipzen A."/>
            <person name="Clum A."/>
            <person name="Barry K."/>
            <person name="Grigoriev I.V."/>
            <person name="Martin F.M."/>
            <person name="Stajich J.E."/>
            <person name="Smith M.E."/>
            <person name="Bonito G."/>
            <person name="Spatafora J.W."/>
        </authorList>
    </citation>
    <scope>NUCLEOTIDE SEQUENCE [LARGE SCALE GENOMIC DNA]</scope>
    <source>
        <strain evidence="8 9">AD002</strain>
    </source>
</reference>
<sequence length="489" mass="53867">MTMVLDERQRLSDDIALDSMVAEVDDEVEPTAEEIAEFQFTWRASVTGSLLGCFVSASNMYLGLKIGWSFESSLFGAIFSFALIKPMSCSLPPWLGGGYFGPKENCSAQTVATTAGSLSAGLVSGIPAMYKLGLLSANPMSDITTLTLWTLCAAFYGLFFAIPLWKYFIIKQDLAFPTHRAAAEMIKSLHESADCEKDAMKKARWLIYTFEIVFLWTIIGFFLPIFDTVHLLYWIGVATSNNTLQIADQVWRWQLTFDFPFFGAGMMTRGATFLVSACSRRGQHVQSIADIPHHRINAIAYGIAGPILMANGLVLEGYVLVRIALMIFFSFTEIFIRYDVLWNAVLGGCRELGNTIRTLLKKAWESTIESDDDPVPLHEQVPVLWWSSGLIISVIFTCAIMRSMFGMPVYQALFAVFLGFLLSFFGIQASGQTDTNPVGSIGKVAQLTFAKMPTESLEALQVTNLMAANIAASAAAQSVDIMGILRQVG</sequence>
<comment type="caution">
    <text evidence="8">The sequence shown here is derived from an EMBL/GenBank/DDBJ whole genome shotgun (WGS) entry which is preliminary data.</text>
</comment>
<dbReference type="GO" id="GO:0035673">
    <property type="term" value="F:oligopeptide transmembrane transporter activity"/>
    <property type="evidence" value="ECO:0007669"/>
    <property type="project" value="InterPro"/>
</dbReference>
<name>A0A433QKI0_9FUNG</name>
<evidence type="ECO:0000256" key="6">
    <source>
        <dbReference type="ARBA" id="ARBA00023136"/>
    </source>
</evidence>
<evidence type="ECO:0000313" key="8">
    <source>
        <dbReference type="EMBL" id="RUS30289.1"/>
    </source>
</evidence>
<dbReference type="PANTHER" id="PTHR31645:SF3">
    <property type="entry name" value="OLIGOPEPTIDE TRANSPORTER"/>
    <property type="match status" value="1"/>
</dbReference>
<feature type="transmembrane region" description="Helical" evidence="7">
    <location>
        <begin position="205"/>
        <end position="226"/>
    </location>
</feature>
<keyword evidence="4 7" id="KW-0812">Transmembrane</keyword>
<proteinExistence type="inferred from homology"/>
<dbReference type="EMBL" id="RBNJ01004072">
    <property type="protein sequence ID" value="RUS30289.1"/>
    <property type="molecule type" value="Genomic_DNA"/>
</dbReference>
<dbReference type="InterPro" id="IPR004813">
    <property type="entry name" value="OPT"/>
</dbReference>
<evidence type="ECO:0000256" key="3">
    <source>
        <dbReference type="ARBA" id="ARBA00022448"/>
    </source>
</evidence>
<keyword evidence="3" id="KW-0813">Transport</keyword>
<accession>A0A433QKI0</accession>
<evidence type="ECO:0000256" key="5">
    <source>
        <dbReference type="ARBA" id="ARBA00022989"/>
    </source>
</evidence>